<comment type="caution">
    <text evidence="11">The sequence shown here is derived from an EMBL/GenBank/DDBJ whole genome shotgun (WGS) entry which is preliminary data.</text>
</comment>
<keyword evidence="12" id="KW-1185">Reference proteome</keyword>
<dbReference type="InterPro" id="IPR034294">
    <property type="entry name" value="Aquaporin_transptr"/>
</dbReference>
<feature type="transmembrane region" description="Helical" evidence="10">
    <location>
        <begin position="71"/>
        <end position="92"/>
    </location>
</feature>
<evidence type="ECO:0000256" key="10">
    <source>
        <dbReference type="SAM" id="Phobius"/>
    </source>
</evidence>
<feature type="transmembrane region" description="Helical" evidence="10">
    <location>
        <begin position="157"/>
        <end position="178"/>
    </location>
</feature>
<evidence type="ECO:0000256" key="5">
    <source>
        <dbReference type="ARBA" id="ARBA00022692"/>
    </source>
</evidence>
<accession>A0ABQ9EGL3</accession>
<evidence type="ECO:0000256" key="9">
    <source>
        <dbReference type="SAM" id="MobiDB-lite"/>
    </source>
</evidence>
<feature type="transmembrane region" description="Helical" evidence="10">
    <location>
        <begin position="231"/>
        <end position="252"/>
    </location>
</feature>
<sequence>MVLYWNMLKIMQENLEDLTSANLWRSVAAELIGTLFLVLIGCGTTTQQQLQNFNISGLANGIAAGNFPPNLVQIALTFGLVVGTMVWCIAHISGGHINPAVTLGALVTRRISIVRALMYVIAQMAGAMVGAGILYGLTPESTRGGLGVNGLNNITDAQGFGVEVMITFVLVFTVLASIDEDRTDLQGSAPLTIGLAVTVGHFFSIQYTGCSMNPARSFGPAVVMGVWDNHWVFWIGPLVGAFAAAILYEYIFSAGATFNRTKTFLMRSKNPPSKEVANNEDDKVEVIQIEEKKSKEEEDQPLIDGEGAVDSTQKDTPATDVTPTIETTSTLLNEKTKYFMRSLILIKKIRNKITNSHLFKNRKTCIILINFMKTWFLDFYHLLERLPCILFIYKISKLFVLNFIMFGICIKLGGKNAFCLIIYHFLFIVVMIGICPFNLGQDNIPVMSDNLSVFGYKKMLICLKLVNKLLLIK</sequence>
<dbReference type="SUPFAM" id="SSF81338">
    <property type="entry name" value="Aquaporin-like"/>
    <property type="match status" value="1"/>
</dbReference>
<feature type="compositionally biased region" description="Polar residues" evidence="9">
    <location>
        <begin position="310"/>
        <end position="320"/>
    </location>
</feature>
<dbReference type="InterPro" id="IPR000425">
    <property type="entry name" value="MIP"/>
</dbReference>
<feature type="region of interest" description="Disordered" evidence="9">
    <location>
        <begin position="293"/>
        <end position="320"/>
    </location>
</feature>
<dbReference type="Pfam" id="PF00230">
    <property type="entry name" value="MIP"/>
    <property type="match status" value="1"/>
</dbReference>
<evidence type="ECO:0000256" key="7">
    <source>
        <dbReference type="ARBA" id="ARBA00023136"/>
    </source>
</evidence>
<evidence type="ECO:0000256" key="1">
    <source>
        <dbReference type="ARBA" id="ARBA00004651"/>
    </source>
</evidence>
<keyword evidence="6 10" id="KW-1133">Transmembrane helix</keyword>
<comment type="similarity">
    <text evidence="2 8">Belongs to the MIP/aquaporin (TC 1.A.8) family.</text>
</comment>
<dbReference type="NCBIfam" id="TIGR00861">
    <property type="entry name" value="MIP"/>
    <property type="match status" value="1"/>
</dbReference>
<evidence type="ECO:0000256" key="8">
    <source>
        <dbReference type="RuleBase" id="RU000477"/>
    </source>
</evidence>
<evidence type="ECO:0000256" key="3">
    <source>
        <dbReference type="ARBA" id="ARBA00022448"/>
    </source>
</evidence>
<dbReference type="PANTHER" id="PTHR19139:SF199">
    <property type="entry name" value="MIP17260P"/>
    <property type="match status" value="1"/>
</dbReference>
<feature type="transmembrane region" description="Helical" evidence="10">
    <location>
        <begin position="365"/>
        <end position="383"/>
    </location>
</feature>
<proteinExistence type="inferred from homology"/>
<dbReference type="CDD" id="cd00333">
    <property type="entry name" value="MIP"/>
    <property type="match status" value="1"/>
</dbReference>
<organism evidence="11 12">
    <name type="scientific">Tegillarca granosa</name>
    <name type="common">Malaysian cockle</name>
    <name type="synonym">Anadara granosa</name>
    <dbReference type="NCBI Taxonomy" id="220873"/>
    <lineage>
        <taxon>Eukaryota</taxon>
        <taxon>Metazoa</taxon>
        <taxon>Spiralia</taxon>
        <taxon>Lophotrochozoa</taxon>
        <taxon>Mollusca</taxon>
        <taxon>Bivalvia</taxon>
        <taxon>Autobranchia</taxon>
        <taxon>Pteriomorphia</taxon>
        <taxon>Arcoida</taxon>
        <taxon>Arcoidea</taxon>
        <taxon>Arcidae</taxon>
        <taxon>Tegillarca</taxon>
    </lineage>
</organism>
<feature type="non-terminal residue" evidence="11">
    <location>
        <position position="473"/>
    </location>
</feature>
<evidence type="ECO:0000313" key="12">
    <source>
        <dbReference type="Proteomes" id="UP001217089"/>
    </source>
</evidence>
<dbReference type="InterPro" id="IPR022357">
    <property type="entry name" value="MIP_CS"/>
</dbReference>
<gene>
    <name evidence="11" type="ORF">KUTeg_019458</name>
</gene>
<keyword evidence="5 8" id="KW-0812">Transmembrane</keyword>
<dbReference type="EMBL" id="JARBDR010000917">
    <property type="protein sequence ID" value="KAJ8303062.1"/>
    <property type="molecule type" value="Genomic_DNA"/>
</dbReference>
<keyword evidence="4" id="KW-1003">Cell membrane</keyword>
<evidence type="ECO:0000256" key="2">
    <source>
        <dbReference type="ARBA" id="ARBA00006175"/>
    </source>
</evidence>
<evidence type="ECO:0000256" key="4">
    <source>
        <dbReference type="ARBA" id="ARBA00022475"/>
    </source>
</evidence>
<keyword evidence="3 8" id="KW-0813">Transport</keyword>
<dbReference type="PROSITE" id="PS00221">
    <property type="entry name" value="MIP"/>
    <property type="match status" value="1"/>
</dbReference>
<keyword evidence="7 10" id="KW-0472">Membrane</keyword>
<evidence type="ECO:0000256" key="6">
    <source>
        <dbReference type="ARBA" id="ARBA00022989"/>
    </source>
</evidence>
<dbReference type="InterPro" id="IPR023271">
    <property type="entry name" value="Aquaporin-like"/>
</dbReference>
<dbReference type="PRINTS" id="PR02016">
    <property type="entry name" value="AQUAPORIN4"/>
</dbReference>
<feature type="transmembrane region" description="Helical" evidence="10">
    <location>
        <begin position="113"/>
        <end position="137"/>
    </location>
</feature>
<dbReference type="PRINTS" id="PR00783">
    <property type="entry name" value="MINTRINSICP"/>
</dbReference>
<reference evidence="11 12" key="1">
    <citation type="submission" date="2022-12" db="EMBL/GenBank/DDBJ databases">
        <title>Chromosome-level genome of Tegillarca granosa.</title>
        <authorList>
            <person name="Kim J."/>
        </authorList>
    </citation>
    <scope>NUCLEOTIDE SEQUENCE [LARGE SCALE GENOMIC DNA]</scope>
    <source>
        <strain evidence="11">Teg-2019</strain>
        <tissue evidence="11">Adductor muscle</tissue>
    </source>
</reference>
<comment type="subcellular location">
    <subcellularLocation>
        <location evidence="1">Cell membrane</location>
        <topology evidence="1">Multi-pass membrane protein</topology>
    </subcellularLocation>
</comment>
<dbReference type="Proteomes" id="UP001217089">
    <property type="component" value="Unassembled WGS sequence"/>
</dbReference>
<evidence type="ECO:0000313" key="11">
    <source>
        <dbReference type="EMBL" id="KAJ8303062.1"/>
    </source>
</evidence>
<feature type="transmembrane region" description="Helical" evidence="10">
    <location>
        <begin position="190"/>
        <end position="209"/>
    </location>
</feature>
<feature type="transmembrane region" description="Helical" evidence="10">
    <location>
        <begin position="389"/>
        <end position="410"/>
    </location>
</feature>
<dbReference type="Gene3D" id="1.20.1080.10">
    <property type="entry name" value="Glycerol uptake facilitator protein"/>
    <property type="match status" value="1"/>
</dbReference>
<feature type="transmembrane region" description="Helical" evidence="10">
    <location>
        <begin position="417"/>
        <end position="439"/>
    </location>
</feature>
<dbReference type="PANTHER" id="PTHR19139">
    <property type="entry name" value="AQUAPORIN TRANSPORTER"/>
    <property type="match status" value="1"/>
</dbReference>
<name>A0ABQ9EGL3_TEGGR</name>
<protein>
    <submittedName>
        <fullName evidence="11">Uncharacterized protein</fullName>
    </submittedName>
</protein>